<evidence type="ECO:0000259" key="7">
    <source>
        <dbReference type="SMART" id="SM00062"/>
    </source>
</evidence>
<evidence type="ECO:0000256" key="3">
    <source>
        <dbReference type="ARBA" id="ARBA00022729"/>
    </source>
</evidence>
<dbReference type="CDD" id="cd00996">
    <property type="entry name" value="PBP2_AatB_like"/>
    <property type="match status" value="1"/>
</dbReference>
<dbReference type="Gene3D" id="3.40.190.10">
    <property type="entry name" value="Periplasmic binding protein-like II"/>
    <property type="match status" value="2"/>
</dbReference>
<keyword evidence="3 6" id="KW-0732">Signal</keyword>
<dbReference type="PANTHER" id="PTHR35936">
    <property type="entry name" value="MEMBRANE-BOUND LYTIC MUREIN TRANSGLYCOSYLASE F"/>
    <property type="match status" value="1"/>
</dbReference>
<dbReference type="AlphaFoldDB" id="A0A0K8J540"/>
<reference evidence="9" key="1">
    <citation type="submission" date="2015-09" db="EMBL/GenBank/DDBJ databases">
        <authorList>
            <person name="Wibberg D."/>
        </authorList>
    </citation>
    <scope>NUCLEOTIDE SEQUENCE [LARGE SCALE GENOMIC DNA]</scope>
    <source>
        <strain evidence="9">SD1D</strain>
    </source>
</reference>
<feature type="compositionally biased region" description="Basic and acidic residues" evidence="5">
    <location>
        <begin position="39"/>
        <end position="49"/>
    </location>
</feature>
<keyword evidence="9" id="KW-1185">Reference proteome</keyword>
<dbReference type="KEGG" id="hsd:SD1D_0906"/>
<dbReference type="InterPro" id="IPR001638">
    <property type="entry name" value="Solute-binding_3/MltF_N"/>
</dbReference>
<name>A0A0K8J540_9FIRM</name>
<dbReference type="RefSeq" id="WP_058257819.1">
    <property type="nucleotide sequence ID" value="NZ_LN879430.1"/>
</dbReference>
<dbReference type="PROSITE" id="PS51257">
    <property type="entry name" value="PROKAR_LIPOPROTEIN"/>
    <property type="match status" value="1"/>
</dbReference>
<dbReference type="PANTHER" id="PTHR35936:SF34">
    <property type="entry name" value="ABC TRANSPORTER EXTRACELLULAR-BINDING PROTEIN YCKB-RELATED"/>
    <property type="match status" value="1"/>
</dbReference>
<feature type="region of interest" description="Disordered" evidence="5">
    <location>
        <begin position="27"/>
        <end position="60"/>
    </location>
</feature>
<evidence type="ECO:0000313" key="9">
    <source>
        <dbReference type="Proteomes" id="UP000196053"/>
    </source>
</evidence>
<evidence type="ECO:0000256" key="5">
    <source>
        <dbReference type="SAM" id="MobiDB-lite"/>
    </source>
</evidence>
<accession>A0A0K8J540</accession>
<dbReference type="InterPro" id="IPR018313">
    <property type="entry name" value="SBP_3_CS"/>
</dbReference>
<evidence type="ECO:0000256" key="4">
    <source>
        <dbReference type="RuleBase" id="RU003744"/>
    </source>
</evidence>
<sequence length="301" mass="33025">MKKAVIGLIMLTLLMFALTACDSKDGGNDVSKQEATGNDNKDTANKEEADQSEDNNQTDTSLEYVKNKGKLILGLDDSFPPMGFRDDAGNIVGFDIDLAEAVCKKLGVELVVEPIKWIAKEHELNTKSIDCIWNGFSVTPDRVEQLSMSIPYMENKLAIVVKNGSGIESKEDLAGKRLAVQGGSSAEEALNTEENKEFRESLGEINSSFKDYVTAVMDLETGNSDAVLMDSVVATYMIHEVGKDFVILDDYLLAEEYAIGFRKGEEALVNAVNEALRELKADQTVAEISEKWFGSDITIIE</sequence>
<feature type="chain" id="PRO_5038697042" description="Solute-binding protein family 3/N-terminal domain-containing protein" evidence="6">
    <location>
        <begin position="21"/>
        <end position="301"/>
    </location>
</feature>
<dbReference type="OrthoDB" id="9775197at2"/>
<comment type="similarity">
    <text evidence="2 4">Belongs to the bacterial solute-binding protein 3 family.</text>
</comment>
<evidence type="ECO:0000256" key="1">
    <source>
        <dbReference type="ARBA" id="ARBA00004196"/>
    </source>
</evidence>
<dbReference type="PROSITE" id="PS01039">
    <property type="entry name" value="SBP_BACTERIAL_3"/>
    <property type="match status" value="1"/>
</dbReference>
<feature type="signal peptide" evidence="6">
    <location>
        <begin position="1"/>
        <end position="20"/>
    </location>
</feature>
<evidence type="ECO:0000256" key="6">
    <source>
        <dbReference type="SAM" id="SignalP"/>
    </source>
</evidence>
<dbReference type="Pfam" id="PF00497">
    <property type="entry name" value="SBP_bac_3"/>
    <property type="match status" value="1"/>
</dbReference>
<dbReference type="Proteomes" id="UP000196053">
    <property type="component" value="Chromosome I"/>
</dbReference>
<proteinExistence type="inferred from homology"/>
<dbReference type="EMBL" id="LN879430">
    <property type="protein sequence ID" value="CUH92453.1"/>
    <property type="molecule type" value="Genomic_DNA"/>
</dbReference>
<dbReference type="GO" id="GO:0030313">
    <property type="term" value="C:cell envelope"/>
    <property type="evidence" value="ECO:0007669"/>
    <property type="project" value="UniProtKB-SubCell"/>
</dbReference>
<organism evidence="8 9">
    <name type="scientific">Herbinix luporum</name>
    <dbReference type="NCBI Taxonomy" id="1679721"/>
    <lineage>
        <taxon>Bacteria</taxon>
        <taxon>Bacillati</taxon>
        <taxon>Bacillota</taxon>
        <taxon>Clostridia</taxon>
        <taxon>Lachnospirales</taxon>
        <taxon>Lachnospiraceae</taxon>
        <taxon>Herbinix</taxon>
    </lineage>
</organism>
<dbReference type="SUPFAM" id="SSF53850">
    <property type="entry name" value="Periplasmic binding protein-like II"/>
    <property type="match status" value="1"/>
</dbReference>
<protein>
    <recommendedName>
        <fullName evidence="7">Solute-binding protein family 3/N-terminal domain-containing protein</fullName>
    </recommendedName>
</protein>
<gene>
    <name evidence="8" type="ORF">SD1D_0906</name>
</gene>
<comment type="subcellular location">
    <subcellularLocation>
        <location evidence="1">Cell envelope</location>
    </subcellularLocation>
</comment>
<dbReference type="SMART" id="SM00062">
    <property type="entry name" value="PBPb"/>
    <property type="match status" value="1"/>
</dbReference>
<feature type="domain" description="Solute-binding protein family 3/N-terminal" evidence="7">
    <location>
        <begin position="70"/>
        <end position="296"/>
    </location>
</feature>
<evidence type="ECO:0000256" key="2">
    <source>
        <dbReference type="ARBA" id="ARBA00010333"/>
    </source>
</evidence>
<evidence type="ECO:0000313" key="8">
    <source>
        <dbReference type="EMBL" id="CUH92453.1"/>
    </source>
</evidence>